<organism evidence="4 5">
    <name type="scientific">Nonomuraea jabiensis</name>
    <dbReference type="NCBI Taxonomy" id="882448"/>
    <lineage>
        <taxon>Bacteria</taxon>
        <taxon>Bacillati</taxon>
        <taxon>Actinomycetota</taxon>
        <taxon>Actinomycetes</taxon>
        <taxon>Streptosporangiales</taxon>
        <taxon>Streptosporangiaceae</taxon>
        <taxon>Nonomuraea</taxon>
    </lineage>
</organism>
<evidence type="ECO:0000313" key="5">
    <source>
        <dbReference type="Proteomes" id="UP000579153"/>
    </source>
</evidence>
<protein>
    <submittedName>
        <fullName evidence="4">Beta-lactamase class A</fullName>
    </submittedName>
</protein>
<evidence type="ECO:0000313" key="4">
    <source>
        <dbReference type="EMBL" id="MBB5781343.1"/>
    </source>
</evidence>
<reference evidence="4 5" key="1">
    <citation type="submission" date="2020-08" db="EMBL/GenBank/DDBJ databases">
        <title>Sequencing the genomes of 1000 actinobacteria strains.</title>
        <authorList>
            <person name="Klenk H.-P."/>
        </authorList>
    </citation>
    <scope>NUCLEOTIDE SEQUENCE [LARGE SCALE GENOMIC DNA]</scope>
    <source>
        <strain evidence="4 5">DSM 45507</strain>
    </source>
</reference>
<dbReference type="SUPFAM" id="SSF56601">
    <property type="entry name" value="beta-lactamase/transpeptidase-like"/>
    <property type="match status" value="1"/>
</dbReference>
<dbReference type="InterPro" id="IPR012338">
    <property type="entry name" value="Beta-lactam/transpept-like"/>
</dbReference>
<evidence type="ECO:0000259" key="3">
    <source>
        <dbReference type="Pfam" id="PF18042"/>
    </source>
</evidence>
<dbReference type="EMBL" id="JACHMB010000001">
    <property type="protein sequence ID" value="MBB5781343.1"/>
    <property type="molecule type" value="Genomic_DNA"/>
</dbReference>
<dbReference type="AlphaFoldDB" id="A0A7W9GCV9"/>
<dbReference type="PANTHER" id="PTHR35333">
    <property type="entry name" value="BETA-LACTAMASE"/>
    <property type="match status" value="1"/>
</dbReference>
<dbReference type="RefSeq" id="WP_185074656.1">
    <property type="nucleotide sequence ID" value="NZ_JACHMB010000001.1"/>
</dbReference>
<comment type="caution">
    <text evidence="4">The sequence shown here is derived from an EMBL/GenBank/DDBJ whole genome shotgun (WGS) entry which is preliminary data.</text>
</comment>
<keyword evidence="5" id="KW-1185">Reference proteome</keyword>
<dbReference type="InterPro" id="IPR040846">
    <property type="entry name" value="ORF_12_N"/>
</dbReference>
<dbReference type="Pfam" id="PF13354">
    <property type="entry name" value="Beta-lactamase2"/>
    <property type="match status" value="1"/>
</dbReference>
<keyword evidence="1" id="KW-0732">Signal</keyword>
<sequence length="450" mass="48336">MRSNPTSSKVVRILAAATMATTMTAVSAGHTTPVQAAAVAAPEIPDTPAGRQLRWLLDAATRLPIPESELKQHFSAEFLQSVPADQLNQTLTAFKGMRLQELTRSESALIVAKVEAAGTLLDLSLTTDGAGLVDGLLFRPPVSPAPKDWAELDQRLGRLAPQAGFIAAEVTKDGACRPVHSVAPSTARPLGSMFKLYVLGAVAERIASGAFGWDTQLTITPELKSLGSGELQNRPDNSKVSVLEAAKLMISISDNTAADLLIHRAGRKNVERTARAWGARDRRDTPWLTTREMFVLKGAGYPRHARKYLSLGTAGKRAYLDRVVAKVPLSRVAGWTAPRELDTLEWYASPAQVCQAFARLSRLPDKHVGEALSISDAGLALDRAQWPSVWFKGGSEPGVSDLGYLARTADGRSFVVTTLAIDPKTPFDQTRALSEQLGLTRGAFTLVKGS</sequence>
<name>A0A7W9GCV9_9ACTN</name>
<feature type="signal peptide" evidence="1">
    <location>
        <begin position="1"/>
        <end position="28"/>
    </location>
</feature>
<dbReference type="InterPro" id="IPR045155">
    <property type="entry name" value="Beta-lactam_cat"/>
</dbReference>
<evidence type="ECO:0000259" key="2">
    <source>
        <dbReference type="Pfam" id="PF13354"/>
    </source>
</evidence>
<dbReference type="GO" id="GO:0030655">
    <property type="term" value="P:beta-lactam antibiotic catabolic process"/>
    <property type="evidence" value="ECO:0007669"/>
    <property type="project" value="InterPro"/>
</dbReference>
<feature type="chain" id="PRO_5039540058" evidence="1">
    <location>
        <begin position="29"/>
        <end position="450"/>
    </location>
</feature>
<dbReference type="Pfam" id="PF18042">
    <property type="entry name" value="ORF_12_N"/>
    <property type="match status" value="1"/>
</dbReference>
<evidence type="ECO:0000256" key="1">
    <source>
        <dbReference type="SAM" id="SignalP"/>
    </source>
</evidence>
<gene>
    <name evidence="4" type="ORF">HD596_008099</name>
</gene>
<dbReference type="GO" id="GO:0046677">
    <property type="term" value="P:response to antibiotic"/>
    <property type="evidence" value="ECO:0007669"/>
    <property type="project" value="InterPro"/>
</dbReference>
<dbReference type="PANTHER" id="PTHR35333:SF5">
    <property type="entry name" value="CONSERVED LIPOPROTEIN LPQF-RELATED"/>
    <property type="match status" value="1"/>
</dbReference>
<feature type="domain" description="ORF 12 gene product N-terminal" evidence="3">
    <location>
        <begin position="44"/>
        <end position="133"/>
    </location>
</feature>
<dbReference type="Gene3D" id="3.40.710.10">
    <property type="entry name" value="DD-peptidase/beta-lactamase superfamily"/>
    <property type="match status" value="1"/>
</dbReference>
<dbReference type="Gene3D" id="3.10.450.280">
    <property type="match status" value="1"/>
</dbReference>
<feature type="domain" description="Beta-lactamase class A catalytic" evidence="2">
    <location>
        <begin position="181"/>
        <end position="290"/>
    </location>
</feature>
<proteinExistence type="predicted"/>
<dbReference type="Proteomes" id="UP000579153">
    <property type="component" value="Unassembled WGS sequence"/>
</dbReference>
<accession>A0A7W9GCV9</accession>
<dbReference type="GO" id="GO:0008800">
    <property type="term" value="F:beta-lactamase activity"/>
    <property type="evidence" value="ECO:0007669"/>
    <property type="project" value="InterPro"/>
</dbReference>
<dbReference type="InterPro" id="IPR000871">
    <property type="entry name" value="Beta-lactam_class-A"/>
</dbReference>